<keyword evidence="3" id="KW-1185">Reference proteome</keyword>
<protein>
    <submittedName>
        <fullName evidence="2">Uncharacterized protein</fullName>
    </submittedName>
</protein>
<evidence type="ECO:0000313" key="2">
    <source>
        <dbReference type="EMBL" id="KAJ6034435.1"/>
    </source>
</evidence>
<gene>
    <name evidence="2" type="ORF">N7460_008610</name>
</gene>
<reference evidence="2" key="2">
    <citation type="submission" date="2023-01" db="EMBL/GenBank/DDBJ databases">
        <authorList>
            <person name="Petersen C."/>
        </authorList>
    </citation>
    <scope>NUCLEOTIDE SEQUENCE</scope>
    <source>
        <strain evidence="2">IBT 15450</strain>
    </source>
</reference>
<accession>A0AAD6N5G7</accession>
<sequence length="62" mass="6571">MASYSTTEQSRGIIQLQKLGIPSGIKFPHSADRLTSLVVDLSEPPGNPTCTSLKADKKGAND</sequence>
<evidence type="ECO:0000256" key="1">
    <source>
        <dbReference type="SAM" id="MobiDB-lite"/>
    </source>
</evidence>
<feature type="region of interest" description="Disordered" evidence="1">
    <location>
        <begin position="43"/>
        <end position="62"/>
    </location>
</feature>
<dbReference type="AlphaFoldDB" id="A0AAD6N5G7"/>
<dbReference type="EMBL" id="JAQJZL010000010">
    <property type="protein sequence ID" value="KAJ6034435.1"/>
    <property type="molecule type" value="Genomic_DNA"/>
</dbReference>
<proteinExistence type="predicted"/>
<name>A0AAD6N5G7_PENCN</name>
<organism evidence="2 3">
    <name type="scientific">Penicillium canescens</name>
    <dbReference type="NCBI Taxonomy" id="5083"/>
    <lineage>
        <taxon>Eukaryota</taxon>
        <taxon>Fungi</taxon>
        <taxon>Dikarya</taxon>
        <taxon>Ascomycota</taxon>
        <taxon>Pezizomycotina</taxon>
        <taxon>Eurotiomycetes</taxon>
        <taxon>Eurotiomycetidae</taxon>
        <taxon>Eurotiales</taxon>
        <taxon>Aspergillaceae</taxon>
        <taxon>Penicillium</taxon>
    </lineage>
</organism>
<evidence type="ECO:0000313" key="3">
    <source>
        <dbReference type="Proteomes" id="UP001219568"/>
    </source>
</evidence>
<dbReference type="Proteomes" id="UP001219568">
    <property type="component" value="Unassembled WGS sequence"/>
</dbReference>
<reference evidence="2" key="1">
    <citation type="journal article" date="2023" name="IMA Fungus">
        <title>Comparative genomic study of the Penicillium genus elucidates a diverse pangenome and 15 lateral gene transfer events.</title>
        <authorList>
            <person name="Petersen C."/>
            <person name="Sorensen T."/>
            <person name="Nielsen M.R."/>
            <person name="Sondergaard T.E."/>
            <person name="Sorensen J.L."/>
            <person name="Fitzpatrick D.A."/>
            <person name="Frisvad J.C."/>
            <person name="Nielsen K.L."/>
        </authorList>
    </citation>
    <scope>NUCLEOTIDE SEQUENCE</scope>
    <source>
        <strain evidence="2">IBT 15450</strain>
    </source>
</reference>
<comment type="caution">
    <text evidence="2">The sequence shown here is derived from an EMBL/GenBank/DDBJ whole genome shotgun (WGS) entry which is preliminary data.</text>
</comment>